<dbReference type="Proteomes" id="UP000663879">
    <property type="component" value="Unassembled WGS sequence"/>
</dbReference>
<reference evidence="2" key="1">
    <citation type="submission" date="2021-02" db="EMBL/GenBank/DDBJ databases">
        <authorList>
            <person name="Nowell W R."/>
        </authorList>
    </citation>
    <scope>NUCLEOTIDE SEQUENCE</scope>
    <source>
        <strain evidence="2">Ploen Becks lab</strain>
    </source>
</reference>
<evidence type="ECO:0000256" key="1">
    <source>
        <dbReference type="SAM" id="SignalP"/>
    </source>
</evidence>
<evidence type="ECO:0000313" key="3">
    <source>
        <dbReference type="Proteomes" id="UP000663879"/>
    </source>
</evidence>
<accession>A0A813NRL4</accession>
<evidence type="ECO:0000313" key="2">
    <source>
        <dbReference type="EMBL" id="CAF0743901.1"/>
    </source>
</evidence>
<gene>
    <name evidence="2" type="ORF">OXX778_LOCUS3541</name>
</gene>
<feature type="chain" id="PRO_5032969111" evidence="1">
    <location>
        <begin position="21"/>
        <end position="239"/>
    </location>
</feature>
<protein>
    <submittedName>
        <fullName evidence="2">Uncharacterized protein</fullName>
    </submittedName>
</protein>
<comment type="caution">
    <text evidence="2">The sequence shown here is derived from an EMBL/GenBank/DDBJ whole genome shotgun (WGS) entry which is preliminary data.</text>
</comment>
<dbReference type="EMBL" id="CAJNOC010000317">
    <property type="protein sequence ID" value="CAF0743901.1"/>
    <property type="molecule type" value="Genomic_DNA"/>
</dbReference>
<dbReference type="OrthoDB" id="10000571at2759"/>
<keyword evidence="3" id="KW-1185">Reference proteome</keyword>
<proteinExistence type="predicted"/>
<sequence length="239" mass="27321">MKLVIFVITLFFNIFLSCLCCDIFVASKCPPPPGPTGENFNWTIYCNGAKEHIDCINKKLKTCKNIQEFGPALETMKWNVKVIIDQGRSHGCTDLNDKIKLPRLPRKKATTTEKTTTEMATEKAVVYVDPNCHRNLIDKYCDKLDVTLNEYLFEDEDDSETSIENFNNCKKLAKFNQCFQTNFRKNCYGTMLSTFSKSEKLMSQCTAKAKSSQGTIVKNKANKSMNINFVFILLSFLYL</sequence>
<dbReference type="PROSITE" id="PS51257">
    <property type="entry name" value="PROKAR_LIPOPROTEIN"/>
    <property type="match status" value="1"/>
</dbReference>
<name>A0A813NRL4_9BILA</name>
<feature type="signal peptide" evidence="1">
    <location>
        <begin position="1"/>
        <end position="20"/>
    </location>
</feature>
<organism evidence="2 3">
    <name type="scientific">Brachionus calyciflorus</name>
    <dbReference type="NCBI Taxonomy" id="104777"/>
    <lineage>
        <taxon>Eukaryota</taxon>
        <taxon>Metazoa</taxon>
        <taxon>Spiralia</taxon>
        <taxon>Gnathifera</taxon>
        <taxon>Rotifera</taxon>
        <taxon>Eurotatoria</taxon>
        <taxon>Monogononta</taxon>
        <taxon>Pseudotrocha</taxon>
        <taxon>Ploima</taxon>
        <taxon>Brachionidae</taxon>
        <taxon>Brachionus</taxon>
    </lineage>
</organism>
<dbReference type="AlphaFoldDB" id="A0A813NRL4"/>
<keyword evidence="1" id="KW-0732">Signal</keyword>